<accession>A0A437QD07</accession>
<dbReference type="Proteomes" id="UP000282818">
    <property type="component" value="Unassembled WGS sequence"/>
</dbReference>
<sequence>MDRKLSSEDKFNIQQNFRRYLKFQDQYDGTNEVVKAAKSSRVWIVGVIALFFALASDFFLGAAAALFGLYFYRIVSASMKFGNAEEGKEDTQRWFATKGLKLEGRVLYFRDDQMLDNPIDPFDDAVYK</sequence>
<evidence type="ECO:0000313" key="2">
    <source>
        <dbReference type="EMBL" id="RVU32422.1"/>
    </source>
</evidence>
<comment type="caution">
    <text evidence="2">The sequence shown here is derived from an EMBL/GenBank/DDBJ whole genome shotgun (WGS) entry which is preliminary data.</text>
</comment>
<proteinExistence type="predicted"/>
<evidence type="ECO:0000313" key="3">
    <source>
        <dbReference type="Proteomes" id="UP000282818"/>
    </source>
</evidence>
<dbReference type="EMBL" id="SACQ01000001">
    <property type="protein sequence ID" value="RVU32422.1"/>
    <property type="molecule type" value="Genomic_DNA"/>
</dbReference>
<keyword evidence="1" id="KW-1133">Transmembrane helix</keyword>
<keyword evidence="1" id="KW-0472">Membrane</keyword>
<gene>
    <name evidence="2" type="ORF">EOE65_01885</name>
</gene>
<feature type="transmembrane region" description="Helical" evidence="1">
    <location>
        <begin position="42"/>
        <end position="72"/>
    </location>
</feature>
<keyword evidence="1" id="KW-0812">Transmembrane</keyword>
<reference evidence="2 3" key="1">
    <citation type="submission" date="2019-01" db="EMBL/GenBank/DDBJ databases">
        <authorList>
            <person name="Chen W.-M."/>
        </authorList>
    </citation>
    <scope>NUCLEOTIDE SEQUENCE [LARGE SCALE GENOMIC DNA]</scope>
    <source>
        <strain evidence="2 3">HPM-16</strain>
    </source>
</reference>
<dbReference type="AlphaFoldDB" id="A0A437QD07"/>
<protein>
    <submittedName>
        <fullName evidence="2">Uncharacterized protein</fullName>
    </submittedName>
</protein>
<organism evidence="2 3">
    <name type="scientific">Neptunomonas marina</name>
    <dbReference type="NCBI Taxonomy" id="1815562"/>
    <lineage>
        <taxon>Bacteria</taxon>
        <taxon>Pseudomonadati</taxon>
        <taxon>Pseudomonadota</taxon>
        <taxon>Gammaproteobacteria</taxon>
        <taxon>Oceanospirillales</taxon>
        <taxon>Oceanospirillaceae</taxon>
        <taxon>Neptunomonas</taxon>
    </lineage>
</organism>
<name>A0A437QD07_9GAMM</name>
<evidence type="ECO:0000256" key="1">
    <source>
        <dbReference type="SAM" id="Phobius"/>
    </source>
</evidence>
<dbReference type="RefSeq" id="WP_127692591.1">
    <property type="nucleotide sequence ID" value="NZ_SACQ01000001.1"/>
</dbReference>
<keyword evidence="3" id="KW-1185">Reference proteome</keyword>